<evidence type="ECO:0000313" key="3">
    <source>
        <dbReference type="Proteomes" id="UP000834106"/>
    </source>
</evidence>
<keyword evidence="3" id="KW-1185">Reference proteome</keyword>
<reference evidence="2" key="1">
    <citation type="submission" date="2023-05" db="EMBL/GenBank/DDBJ databases">
        <authorList>
            <person name="Huff M."/>
        </authorList>
    </citation>
    <scope>NUCLEOTIDE SEQUENCE</scope>
</reference>
<sequence>MDVAETIYDRDLISEYCDLLYHAQAVLNQILSIEGAIAFYQDLLFALTQLLDPIGNDIIPRILTEADNLALNRVHLIHKDVIQDDVYKIVLDFFDGDHLPQGFVATIIVLLSKRDGACRWTDFRPISLCTVFNKLITKLLNTRLNTLLSHIISPQQSGFILGRIIGDNVLLVQELFHTLDNRTRGGNTMLKLDMTKAYDCMDWSFIYSVLEAFGFDRIWIDRIRQCISECHFSVLLNGRPCGFFPSSRGLRQGDPISPSLFIIAADYFSHLLIQSSSRSLIWESPYSRGLRGASFMMTLSRRLGIRSRVGLHDFFHMGLYYFAEDSKEQARRFHWRSWKEIFLPTDEGGLGFRRLQDVVDTFCMKFSWLFRSQRSLWAQFLRDKYCTGTHLLFAIVPYSVSPIWKRLKLVGPWTEPYIDGRDHIGILISTSVAYIFEGERESDRDSRDRDILDTMFVVDTFTLSFLYSYFGAYGPQGMMLSIWEFTLLLNISFGRLSHDLLFSYGRTASCDALRGDLTLATIFGIFMDPHSPSLPILVWWHTPPIGSVKINTDEYVKDGFASTTVTVTVIVDHPQFLHVRVEDPKLARPIYLTPVYASCDVTIRKDLWEGLHHISLEMDDLDCGLDDASFQGIGILGPTVESERDWIGVVVAETIYDRDLISEYRDLLYHAQAVLNQILSIEGGFLEAKGQFTLAIAFYQDLLFALTQLLDPIRNDIIPRLLTEDDNLALNRVHLIHEVREVVFSIDADSAAGSDGLSSIFFQHCWDVIQDNVYKTVLDFFDGDHLPQGFVATIIVLLLKRDGACRWTDFRHISLCTVFNKLITKLLNTRLNTLLSRIISPQQSGFILGRIIGENVLLVQELLHTLDNRTRGDNTMLKLDMTKGDPISPSLFIIAADYFSCLLTQRFQDYPSMCYRYRGNTLVSHLSFADDMIIFANDQKQSIKRILGYWSIMRGSLQQPFTYLFKGAKRSFIYDDFIQKVRNQDLRLGFTTSFIWGSYYFAERSIWAHFLWDKHCNGTHPLFVVVHYLAFPIWKRLKLVGPRTKPYIAWYLGVGQIFFWHDSWMGETTLSSLFPHRQHTSARMPQIELSGEIHQMVPSLLSSHGSSYVQGTSIKIHTDYYEAPFCLSMSHSSTGDYGLSHDLLFSYGRTASCDALRGDLTLATIFGIFMDPHSPSLPILIWWRTPPIGSVKINNDEYVKDGFASEANVIKDHAGHCIKAFSASHRPCLNSPLH</sequence>
<gene>
    <name evidence="2" type="ORF">FPE_LOCUS14188</name>
</gene>
<protein>
    <recommendedName>
        <fullName evidence="1">Reverse transcriptase domain-containing protein</fullName>
    </recommendedName>
</protein>
<dbReference type="AlphaFoldDB" id="A0AAD1ZDA6"/>
<name>A0AAD1ZDA6_9LAMI</name>
<evidence type="ECO:0000259" key="1">
    <source>
        <dbReference type="Pfam" id="PF00078"/>
    </source>
</evidence>
<feature type="domain" description="Reverse transcriptase" evidence="1">
    <location>
        <begin position="121"/>
        <end position="274"/>
    </location>
</feature>
<dbReference type="Pfam" id="PF00078">
    <property type="entry name" value="RVT_1"/>
    <property type="match status" value="1"/>
</dbReference>
<dbReference type="InterPro" id="IPR052343">
    <property type="entry name" value="Retrotransposon-Effector_Assoc"/>
</dbReference>
<evidence type="ECO:0000313" key="2">
    <source>
        <dbReference type="EMBL" id="CAI9766758.1"/>
    </source>
</evidence>
<dbReference type="Proteomes" id="UP000834106">
    <property type="component" value="Chromosome 8"/>
</dbReference>
<dbReference type="PANTHER" id="PTHR46890">
    <property type="entry name" value="NON-LTR RETROLELEMENT REVERSE TRANSCRIPTASE-LIKE PROTEIN-RELATED"/>
    <property type="match status" value="1"/>
</dbReference>
<dbReference type="PANTHER" id="PTHR46890:SF48">
    <property type="entry name" value="RNA-DIRECTED DNA POLYMERASE"/>
    <property type="match status" value="1"/>
</dbReference>
<dbReference type="EMBL" id="OU503043">
    <property type="protein sequence ID" value="CAI9766758.1"/>
    <property type="molecule type" value="Genomic_DNA"/>
</dbReference>
<organism evidence="2 3">
    <name type="scientific">Fraxinus pennsylvanica</name>
    <dbReference type="NCBI Taxonomy" id="56036"/>
    <lineage>
        <taxon>Eukaryota</taxon>
        <taxon>Viridiplantae</taxon>
        <taxon>Streptophyta</taxon>
        <taxon>Embryophyta</taxon>
        <taxon>Tracheophyta</taxon>
        <taxon>Spermatophyta</taxon>
        <taxon>Magnoliopsida</taxon>
        <taxon>eudicotyledons</taxon>
        <taxon>Gunneridae</taxon>
        <taxon>Pentapetalae</taxon>
        <taxon>asterids</taxon>
        <taxon>lamiids</taxon>
        <taxon>Lamiales</taxon>
        <taxon>Oleaceae</taxon>
        <taxon>Oleeae</taxon>
        <taxon>Fraxinus</taxon>
    </lineage>
</organism>
<proteinExistence type="predicted"/>
<dbReference type="InterPro" id="IPR000477">
    <property type="entry name" value="RT_dom"/>
</dbReference>
<accession>A0AAD1ZDA6</accession>